<keyword evidence="2" id="KW-1185">Reference proteome</keyword>
<organism evidence="2 3">
    <name type="scientific">Mesorhabditis belari</name>
    <dbReference type="NCBI Taxonomy" id="2138241"/>
    <lineage>
        <taxon>Eukaryota</taxon>
        <taxon>Metazoa</taxon>
        <taxon>Ecdysozoa</taxon>
        <taxon>Nematoda</taxon>
        <taxon>Chromadorea</taxon>
        <taxon>Rhabditida</taxon>
        <taxon>Rhabditina</taxon>
        <taxon>Rhabditomorpha</taxon>
        <taxon>Rhabditoidea</taxon>
        <taxon>Rhabditidae</taxon>
        <taxon>Mesorhabditinae</taxon>
        <taxon>Mesorhabditis</taxon>
    </lineage>
</organism>
<evidence type="ECO:0000313" key="3">
    <source>
        <dbReference type="WBParaSite" id="MBELARI_LOCUS15539"/>
    </source>
</evidence>
<dbReference type="AlphaFoldDB" id="A0AAF3EPD2"/>
<dbReference type="Proteomes" id="UP000887575">
    <property type="component" value="Unassembled WGS sequence"/>
</dbReference>
<proteinExistence type="predicted"/>
<keyword evidence="1" id="KW-0732">Signal</keyword>
<feature type="signal peptide" evidence="1">
    <location>
        <begin position="1"/>
        <end position="21"/>
    </location>
</feature>
<feature type="chain" id="PRO_5042235591" evidence="1">
    <location>
        <begin position="22"/>
        <end position="318"/>
    </location>
</feature>
<sequence>MRWWKVTIFLILAELSTTINGWQTGIVLAPRGLAIQRRNDEPMLLRLKRQQCRCVRLTFGNGLQCSCPQPVASTSSQQGDELATELQQTSYPAAKCACIQIVFAGNPQYQCQCGESGTVTVPMPTNPPGGGQCHCIMITITGPSSAQYQCSCLSTVTPAIDQPQTVPVTPFPIIQTFPPQTGVPDTLPPVTLPPTTTLPIFPPTLSTQTLPPLTTTTTTTTVAANPPQDTSPSYPLTTTCVMYLTGVQSSPCMCMPEYDQCAQNICCLKAKYRSLKHYNAAASLPLQNADVNKEEQPSTIEMLMNVLQKIKNKWQSKA</sequence>
<name>A0AAF3EPD2_9BILA</name>
<dbReference type="WBParaSite" id="MBELARI_LOCUS15539">
    <property type="protein sequence ID" value="MBELARI_LOCUS15539"/>
    <property type="gene ID" value="MBELARI_LOCUS15539"/>
</dbReference>
<evidence type="ECO:0000256" key="1">
    <source>
        <dbReference type="SAM" id="SignalP"/>
    </source>
</evidence>
<evidence type="ECO:0000313" key="2">
    <source>
        <dbReference type="Proteomes" id="UP000887575"/>
    </source>
</evidence>
<reference evidence="3" key="1">
    <citation type="submission" date="2024-02" db="UniProtKB">
        <authorList>
            <consortium name="WormBaseParasite"/>
        </authorList>
    </citation>
    <scope>IDENTIFICATION</scope>
</reference>
<protein>
    <submittedName>
        <fullName evidence="3">Uncharacterized protein</fullName>
    </submittedName>
</protein>
<accession>A0AAF3EPD2</accession>